<dbReference type="STRING" id="1035188.HMPREF9952_0023"/>
<dbReference type="AlphaFoldDB" id="F9Q816"/>
<evidence type="ECO:0000256" key="1">
    <source>
        <dbReference type="SAM" id="MobiDB-lite"/>
    </source>
</evidence>
<organism evidence="2 3">
    <name type="scientific">Haemophilus pittmaniae HK 85</name>
    <dbReference type="NCBI Taxonomy" id="1035188"/>
    <lineage>
        <taxon>Bacteria</taxon>
        <taxon>Pseudomonadati</taxon>
        <taxon>Pseudomonadota</taxon>
        <taxon>Gammaproteobacteria</taxon>
        <taxon>Pasteurellales</taxon>
        <taxon>Pasteurellaceae</taxon>
        <taxon>Haemophilus</taxon>
    </lineage>
</organism>
<proteinExistence type="predicted"/>
<accession>F9Q816</accession>
<reference evidence="2 3" key="1">
    <citation type="submission" date="2011-07" db="EMBL/GenBank/DDBJ databases">
        <authorList>
            <person name="Harkins D.M."/>
            <person name="Madupu R."/>
            <person name="Durkin A.S."/>
            <person name="Torralba M."/>
            <person name="Methe B."/>
            <person name="Sutton G.G."/>
            <person name="Nelson K.E."/>
        </authorList>
    </citation>
    <scope>NUCLEOTIDE SEQUENCE [LARGE SCALE GENOMIC DNA]</scope>
    <source>
        <strain evidence="2 3">HK 85</strain>
    </source>
</reference>
<comment type="caution">
    <text evidence="2">The sequence shown here is derived from an EMBL/GenBank/DDBJ whole genome shotgun (WGS) entry which is preliminary data.</text>
</comment>
<feature type="region of interest" description="Disordered" evidence="1">
    <location>
        <begin position="23"/>
        <end position="42"/>
    </location>
</feature>
<gene>
    <name evidence="2" type="ORF">HMPREF9952_0023</name>
</gene>
<name>F9Q816_9PAST</name>
<evidence type="ECO:0000313" key="2">
    <source>
        <dbReference type="EMBL" id="EGV06235.1"/>
    </source>
</evidence>
<evidence type="ECO:0000313" key="3">
    <source>
        <dbReference type="Proteomes" id="UP000006235"/>
    </source>
</evidence>
<protein>
    <submittedName>
        <fullName evidence="2">Uncharacterized protein</fullName>
    </submittedName>
</protein>
<dbReference type="EMBL" id="AFUV01000008">
    <property type="protein sequence ID" value="EGV06235.1"/>
    <property type="molecule type" value="Genomic_DNA"/>
</dbReference>
<dbReference type="Proteomes" id="UP000006235">
    <property type="component" value="Unassembled WGS sequence"/>
</dbReference>
<sequence length="42" mass="4785">MLFLAHKITYFVQIRASLQADQGNASKGRELQEINHATVQRT</sequence>